<gene>
    <name evidence="1" type="primary">Atp6ap2</name>
    <name evidence="1" type="ORF">g.71385</name>
</gene>
<dbReference type="AlphaFoldDB" id="A0A0C9QIZ2"/>
<sequence length="149" mass="17060">MLYRLHVWTYALKGQVLIVRELLMTIHTLTSRTLKRTHTTLIIPMQDLNALRTHPLLSHHLVLVQEDPTITAPKGPAPQELDQVATAIHQQLLVIFLVAPDTDIFHIMSKWDSVFETLSIDKYSIYPSTLISNILHIQPNSVINLFKTH</sequence>
<evidence type="ECO:0000313" key="1">
    <source>
        <dbReference type="EMBL" id="JAG73276.1"/>
    </source>
</evidence>
<reference evidence="1" key="1">
    <citation type="submission" date="2015-01" db="EMBL/GenBank/DDBJ databases">
        <title>Transcriptome Assembly of Fopius arisanus.</title>
        <authorList>
            <person name="Geib S."/>
        </authorList>
    </citation>
    <scope>NUCLEOTIDE SEQUENCE</scope>
</reference>
<name>A0A0C9QIZ2_9HYME</name>
<organism evidence="1">
    <name type="scientific">Fopius arisanus</name>
    <dbReference type="NCBI Taxonomy" id="64838"/>
    <lineage>
        <taxon>Eukaryota</taxon>
        <taxon>Metazoa</taxon>
        <taxon>Ecdysozoa</taxon>
        <taxon>Arthropoda</taxon>
        <taxon>Hexapoda</taxon>
        <taxon>Insecta</taxon>
        <taxon>Pterygota</taxon>
        <taxon>Neoptera</taxon>
        <taxon>Endopterygota</taxon>
        <taxon>Hymenoptera</taxon>
        <taxon>Apocrita</taxon>
        <taxon>Ichneumonoidea</taxon>
        <taxon>Braconidae</taxon>
        <taxon>Opiinae</taxon>
        <taxon>Fopius</taxon>
    </lineage>
</organism>
<protein>
    <submittedName>
        <fullName evidence="1">Atp6ap2 protein</fullName>
    </submittedName>
</protein>
<proteinExistence type="predicted"/>
<accession>A0A0C9QIZ2</accession>
<dbReference type="EMBL" id="GBYB01003509">
    <property type="protein sequence ID" value="JAG73276.1"/>
    <property type="molecule type" value="Transcribed_RNA"/>
</dbReference>